<evidence type="ECO:0000259" key="2">
    <source>
        <dbReference type="Pfam" id="PF13962"/>
    </source>
</evidence>
<comment type="caution">
    <text evidence="3">The sequence shown here is derived from an EMBL/GenBank/DDBJ whole genome shotgun (WGS) entry which is preliminary data.</text>
</comment>
<keyword evidence="1" id="KW-0472">Membrane</keyword>
<evidence type="ECO:0000256" key="1">
    <source>
        <dbReference type="SAM" id="Phobius"/>
    </source>
</evidence>
<dbReference type="SUPFAM" id="SSF48403">
    <property type="entry name" value="Ankyrin repeat"/>
    <property type="match status" value="1"/>
</dbReference>
<dbReference type="SMART" id="SM00248">
    <property type="entry name" value="ANK"/>
    <property type="match status" value="5"/>
</dbReference>
<proteinExistence type="predicted"/>
<reference evidence="3 4" key="1">
    <citation type="journal article" date="2018" name="PLoS Genet.">
        <title>Population sequencing reveals clonal diversity and ancestral inbreeding in the grapevine cultivar Chardonnay.</title>
        <authorList>
            <person name="Roach M.J."/>
            <person name="Johnson D.L."/>
            <person name="Bohlmann J."/>
            <person name="van Vuuren H.J."/>
            <person name="Jones S.J."/>
            <person name="Pretorius I.S."/>
            <person name="Schmidt S.A."/>
            <person name="Borneman A.R."/>
        </authorList>
    </citation>
    <scope>NUCLEOTIDE SEQUENCE [LARGE SCALE GENOMIC DNA]</scope>
    <source>
        <strain evidence="4">cv. Chardonnay</strain>
        <tissue evidence="3">Leaf</tissue>
    </source>
</reference>
<feature type="transmembrane region" description="Helical" evidence="1">
    <location>
        <begin position="511"/>
        <end position="533"/>
    </location>
</feature>
<dbReference type="InterPro" id="IPR036770">
    <property type="entry name" value="Ankyrin_rpt-contain_sf"/>
</dbReference>
<evidence type="ECO:0000313" key="4">
    <source>
        <dbReference type="Proteomes" id="UP000288805"/>
    </source>
</evidence>
<dbReference type="AlphaFoldDB" id="A0A438FI63"/>
<feature type="transmembrane region" description="Helical" evidence="1">
    <location>
        <begin position="423"/>
        <end position="444"/>
    </location>
</feature>
<accession>A0A438FI63</accession>
<dbReference type="Pfam" id="PF13962">
    <property type="entry name" value="PGG"/>
    <property type="match status" value="1"/>
</dbReference>
<keyword evidence="1" id="KW-0812">Transmembrane</keyword>
<sequence>MARVMGKEELRIDISSLAQDGHEIETGTSPEQMSPVDLLSGDRDLYLAVCIPLYRAAMKGDWKTAKGIFEMFPAAVRLTITPGGDTTLHIAAAAKHVYFVEEMVKIMEPEDLELKNQYSNTAFWFAAAAGIVGIAKAMVKKNEILPMIRAYDEMTPLHVAALLGHSEMVWYLYNKTDHEQLTVSDWVKLLNACISTDLYDVALDISSHHPTLAVERDGNGETALHLLARKPSAFSGGDQLHIWNTVINSSKLFSLSFVEVIVQPHSEILDLIRSPSPLLLVAAELGNTVFLTELIAIYPDLIWEVDDHNRSIFHIAVLHRQENIFNLIYEIGSMKDLIVPNKDENDNNILHLAGRLAPPRQRNIVVGAALQMQRELLWFREVEKMVLPSFRERKNRDGETPWDLFTKEHKDLMKEGEKWMRGTAAQSMLVATLIATVVFAAALTVPGGSNQDTGIPVLLRKKSFIIFAVSDAIALFTSLTSILVFLSIVLTSRYADDDFLELLPSRLMFGLFTLFISIISMMVTFTATFFLLFSHGVTWAPILVAVFAFLLVTLYFSMQCRLWAHIIRATYCSRLIFRPRKHMLY</sequence>
<dbReference type="Proteomes" id="UP000288805">
    <property type="component" value="Unassembled WGS sequence"/>
</dbReference>
<dbReference type="Gene3D" id="1.25.40.20">
    <property type="entry name" value="Ankyrin repeat-containing domain"/>
    <property type="match status" value="2"/>
</dbReference>
<gene>
    <name evidence="3" type="primary">ITN1_0</name>
    <name evidence="3" type="ORF">CK203_101052</name>
</gene>
<feature type="transmembrane region" description="Helical" evidence="1">
    <location>
        <begin position="464"/>
        <end position="490"/>
    </location>
</feature>
<evidence type="ECO:0000313" key="3">
    <source>
        <dbReference type="EMBL" id="RVW59669.1"/>
    </source>
</evidence>
<feature type="transmembrane region" description="Helical" evidence="1">
    <location>
        <begin position="539"/>
        <end position="558"/>
    </location>
</feature>
<protein>
    <submittedName>
        <fullName evidence="3">Ankyrin repeat-containing protein ITN1</fullName>
    </submittedName>
</protein>
<dbReference type="PANTHER" id="PTHR24177">
    <property type="entry name" value="CASKIN"/>
    <property type="match status" value="1"/>
</dbReference>
<keyword evidence="1" id="KW-1133">Transmembrane helix</keyword>
<dbReference type="OrthoDB" id="1652385at2759"/>
<dbReference type="EMBL" id="QGNW01000881">
    <property type="protein sequence ID" value="RVW59669.1"/>
    <property type="molecule type" value="Genomic_DNA"/>
</dbReference>
<dbReference type="Pfam" id="PF12796">
    <property type="entry name" value="Ank_2"/>
    <property type="match status" value="1"/>
</dbReference>
<name>A0A438FI63_VITVI</name>
<organism evidence="3 4">
    <name type="scientific">Vitis vinifera</name>
    <name type="common">Grape</name>
    <dbReference type="NCBI Taxonomy" id="29760"/>
    <lineage>
        <taxon>Eukaryota</taxon>
        <taxon>Viridiplantae</taxon>
        <taxon>Streptophyta</taxon>
        <taxon>Embryophyta</taxon>
        <taxon>Tracheophyta</taxon>
        <taxon>Spermatophyta</taxon>
        <taxon>Magnoliopsida</taxon>
        <taxon>eudicotyledons</taxon>
        <taxon>Gunneridae</taxon>
        <taxon>Pentapetalae</taxon>
        <taxon>rosids</taxon>
        <taxon>Vitales</taxon>
        <taxon>Vitaceae</taxon>
        <taxon>Viteae</taxon>
        <taxon>Vitis</taxon>
    </lineage>
</organism>
<feature type="domain" description="PGG" evidence="2">
    <location>
        <begin position="418"/>
        <end position="530"/>
    </location>
</feature>
<feature type="transmembrane region" description="Helical" evidence="1">
    <location>
        <begin position="122"/>
        <end position="139"/>
    </location>
</feature>
<dbReference type="PANTHER" id="PTHR24177:SF292">
    <property type="entry name" value="ANKYRIN REPEAT FAMILY PROTEIN-RELATED"/>
    <property type="match status" value="1"/>
</dbReference>
<dbReference type="InterPro" id="IPR026961">
    <property type="entry name" value="PGG_dom"/>
</dbReference>
<dbReference type="InterPro" id="IPR002110">
    <property type="entry name" value="Ankyrin_rpt"/>
</dbReference>